<accession>A0A914I4G9</accession>
<organism evidence="1 2">
    <name type="scientific">Globodera rostochiensis</name>
    <name type="common">Golden nematode worm</name>
    <name type="synonym">Heterodera rostochiensis</name>
    <dbReference type="NCBI Taxonomy" id="31243"/>
    <lineage>
        <taxon>Eukaryota</taxon>
        <taxon>Metazoa</taxon>
        <taxon>Ecdysozoa</taxon>
        <taxon>Nematoda</taxon>
        <taxon>Chromadorea</taxon>
        <taxon>Rhabditida</taxon>
        <taxon>Tylenchina</taxon>
        <taxon>Tylenchomorpha</taxon>
        <taxon>Tylenchoidea</taxon>
        <taxon>Heteroderidae</taxon>
        <taxon>Heteroderinae</taxon>
        <taxon>Globodera</taxon>
    </lineage>
</organism>
<dbReference type="AlphaFoldDB" id="A0A914I4G9"/>
<evidence type="ECO:0000313" key="2">
    <source>
        <dbReference type="WBParaSite" id="Gr19_v10_g6808.t2"/>
    </source>
</evidence>
<sequence>MIKFRYANFVSTNPPMCPRPPVHSIIDQSKFVTHSSFKHRQKKPSSKCCQQTFLRESDNMTIDKRCVHMPNMILPTINRIQMIFTVDDVRSFCKMHQSLCHEALLYWINMDVSEDYD</sequence>
<dbReference type="Proteomes" id="UP000887572">
    <property type="component" value="Unplaced"/>
</dbReference>
<reference evidence="2" key="1">
    <citation type="submission" date="2022-11" db="UniProtKB">
        <authorList>
            <consortium name="WormBaseParasite"/>
        </authorList>
    </citation>
    <scope>IDENTIFICATION</scope>
</reference>
<protein>
    <submittedName>
        <fullName evidence="2">Uncharacterized protein</fullName>
    </submittedName>
</protein>
<dbReference type="WBParaSite" id="Gr19_v10_g6808.t2">
    <property type="protein sequence ID" value="Gr19_v10_g6808.t2"/>
    <property type="gene ID" value="Gr19_v10_g6808"/>
</dbReference>
<evidence type="ECO:0000313" key="1">
    <source>
        <dbReference type="Proteomes" id="UP000887572"/>
    </source>
</evidence>
<keyword evidence="1" id="KW-1185">Reference proteome</keyword>
<proteinExistence type="predicted"/>
<name>A0A914I4G9_GLORO</name>